<comment type="caution">
    <text evidence="2">The sequence shown here is derived from an EMBL/GenBank/DDBJ whole genome shotgun (WGS) entry which is preliminary data.</text>
</comment>
<sequence length="76" mass="8687">MTMMSNPEIRSTRTPAEQRDRKPNTLDISLISQIHQISEGRPLNFSPINFPAKIRKRNPPNGVLSFEIIARHSQCC</sequence>
<accession>A0A498IDY1</accession>
<organism evidence="2 3">
    <name type="scientific">Malus domestica</name>
    <name type="common">Apple</name>
    <name type="synonym">Pyrus malus</name>
    <dbReference type="NCBI Taxonomy" id="3750"/>
    <lineage>
        <taxon>Eukaryota</taxon>
        <taxon>Viridiplantae</taxon>
        <taxon>Streptophyta</taxon>
        <taxon>Embryophyta</taxon>
        <taxon>Tracheophyta</taxon>
        <taxon>Spermatophyta</taxon>
        <taxon>Magnoliopsida</taxon>
        <taxon>eudicotyledons</taxon>
        <taxon>Gunneridae</taxon>
        <taxon>Pentapetalae</taxon>
        <taxon>rosids</taxon>
        <taxon>fabids</taxon>
        <taxon>Rosales</taxon>
        <taxon>Rosaceae</taxon>
        <taxon>Amygdaloideae</taxon>
        <taxon>Maleae</taxon>
        <taxon>Malus</taxon>
    </lineage>
</organism>
<reference evidence="2 3" key="1">
    <citation type="submission" date="2018-10" db="EMBL/GenBank/DDBJ databases">
        <title>A high-quality apple genome assembly.</title>
        <authorList>
            <person name="Hu J."/>
        </authorList>
    </citation>
    <scope>NUCLEOTIDE SEQUENCE [LARGE SCALE GENOMIC DNA]</scope>
    <source>
        <strain evidence="3">cv. HFTH1</strain>
        <tissue evidence="2">Young leaf</tissue>
    </source>
</reference>
<proteinExistence type="predicted"/>
<evidence type="ECO:0000313" key="2">
    <source>
        <dbReference type="EMBL" id="RXH80332.1"/>
    </source>
</evidence>
<name>A0A498IDY1_MALDO</name>
<keyword evidence="3" id="KW-1185">Reference proteome</keyword>
<dbReference type="EMBL" id="RDQH01000339">
    <property type="protein sequence ID" value="RXH80332.1"/>
    <property type="molecule type" value="Genomic_DNA"/>
</dbReference>
<feature type="compositionally biased region" description="Polar residues" evidence="1">
    <location>
        <begin position="1"/>
        <end position="15"/>
    </location>
</feature>
<gene>
    <name evidence="2" type="ORF">DVH24_041479</name>
</gene>
<dbReference type="AlphaFoldDB" id="A0A498IDY1"/>
<dbReference type="Proteomes" id="UP000290289">
    <property type="component" value="Chromosome 13"/>
</dbReference>
<evidence type="ECO:0000256" key="1">
    <source>
        <dbReference type="SAM" id="MobiDB-lite"/>
    </source>
</evidence>
<feature type="region of interest" description="Disordered" evidence="1">
    <location>
        <begin position="1"/>
        <end position="24"/>
    </location>
</feature>
<protein>
    <submittedName>
        <fullName evidence="2">Uncharacterized protein</fullName>
    </submittedName>
</protein>
<evidence type="ECO:0000313" key="3">
    <source>
        <dbReference type="Proteomes" id="UP000290289"/>
    </source>
</evidence>